<feature type="domain" description="DinB-like" evidence="1">
    <location>
        <begin position="18"/>
        <end position="164"/>
    </location>
</feature>
<dbReference type="InterPro" id="IPR034660">
    <property type="entry name" value="DinB/YfiT-like"/>
</dbReference>
<evidence type="ECO:0000259" key="1">
    <source>
        <dbReference type="Pfam" id="PF12867"/>
    </source>
</evidence>
<dbReference type="SUPFAM" id="SSF109854">
    <property type="entry name" value="DinB/YfiT-like putative metalloenzymes"/>
    <property type="match status" value="1"/>
</dbReference>
<name>A0A3A9K0G2_9BACI</name>
<reference evidence="2 3" key="1">
    <citation type="submission" date="2017-10" db="EMBL/GenBank/DDBJ databases">
        <title>Bacillus sp. nov., a halophilic bacterium isolated from a Keqin Lake.</title>
        <authorList>
            <person name="Wang H."/>
        </authorList>
    </citation>
    <scope>NUCLEOTIDE SEQUENCE [LARGE SCALE GENOMIC DNA]</scope>
    <source>
        <strain evidence="2 3">KCTC 13187</strain>
    </source>
</reference>
<protein>
    <submittedName>
        <fullName evidence="2">PadR family transcriptional regulator</fullName>
    </submittedName>
</protein>
<dbReference type="AlphaFoldDB" id="A0A3A9K0G2"/>
<dbReference type="Gene3D" id="1.20.120.450">
    <property type="entry name" value="dinb family like domain"/>
    <property type="match status" value="1"/>
</dbReference>
<keyword evidence="3" id="KW-1185">Reference proteome</keyword>
<sequence>MIKINIRNGDYVLNTFLLVRKELLNEIDALSDKQLNMKPSEDKWSVSQVIRHLAFIDEAILRALRKAVQEESKRVTEKNLDSALDRTNKIKSRLPEPSTEFTNKEDLWKILNQARTPLLEYINEIIDGTVIEDKSMIHPVFGPISIKQMIESIGLHEKRHIEQIKEIKESILNC</sequence>
<organism evidence="2 3">
    <name type="scientific">Salipaludibacillus neizhouensis</name>
    <dbReference type="NCBI Taxonomy" id="885475"/>
    <lineage>
        <taxon>Bacteria</taxon>
        <taxon>Bacillati</taxon>
        <taxon>Bacillota</taxon>
        <taxon>Bacilli</taxon>
        <taxon>Bacillales</taxon>
        <taxon>Bacillaceae</taxon>
    </lineage>
</organism>
<dbReference type="Pfam" id="PF12867">
    <property type="entry name" value="DinB_2"/>
    <property type="match status" value="1"/>
</dbReference>
<gene>
    <name evidence="2" type="ORF">CR203_18635</name>
</gene>
<dbReference type="RefSeq" id="WP_110937868.1">
    <property type="nucleotide sequence ID" value="NZ_PDOE01000011.1"/>
</dbReference>
<dbReference type="OrthoDB" id="5464839at2"/>
<proteinExistence type="predicted"/>
<dbReference type="Proteomes" id="UP000281498">
    <property type="component" value="Unassembled WGS sequence"/>
</dbReference>
<dbReference type="EMBL" id="PDOE01000011">
    <property type="protein sequence ID" value="RKL65869.1"/>
    <property type="molecule type" value="Genomic_DNA"/>
</dbReference>
<evidence type="ECO:0000313" key="3">
    <source>
        <dbReference type="Proteomes" id="UP000281498"/>
    </source>
</evidence>
<accession>A0A3A9K0G2</accession>
<dbReference type="InterPro" id="IPR024775">
    <property type="entry name" value="DinB-like"/>
</dbReference>
<evidence type="ECO:0000313" key="2">
    <source>
        <dbReference type="EMBL" id="RKL65869.1"/>
    </source>
</evidence>
<comment type="caution">
    <text evidence="2">The sequence shown here is derived from an EMBL/GenBank/DDBJ whole genome shotgun (WGS) entry which is preliminary data.</text>
</comment>